<dbReference type="PANTHER" id="PTHR34224:SF17">
    <property type="entry name" value="INTERACTOR OF CONSTITUTIVE ACTIVE ROPS"/>
    <property type="match status" value="1"/>
</dbReference>
<feature type="region of interest" description="Disordered" evidence="4">
    <location>
        <begin position="59"/>
        <end position="78"/>
    </location>
</feature>
<dbReference type="EMBL" id="JBCNJP010000010">
    <property type="protein sequence ID" value="KAK9072768.1"/>
    <property type="molecule type" value="Genomic_DNA"/>
</dbReference>
<reference evidence="5 6" key="1">
    <citation type="submission" date="2024-04" db="EMBL/GenBank/DDBJ databases">
        <title>The reference genome of an endangered Asteraceae, Deinandra increscens subsp. villosa, native to the Central Coast of California.</title>
        <authorList>
            <person name="Guilliams M."/>
            <person name="Hasenstab-Lehman K."/>
            <person name="Meyer R."/>
            <person name="Mcevoy S."/>
        </authorList>
    </citation>
    <scope>NUCLEOTIDE SEQUENCE [LARGE SCALE GENOMIC DNA]</scope>
    <source>
        <tissue evidence="5">Leaf</tissue>
    </source>
</reference>
<accession>A0AAP0DGW6</accession>
<gene>
    <name evidence="5" type="ORF">SSX86_009203</name>
</gene>
<proteinExistence type="inferred from homology"/>
<feature type="compositionally biased region" description="Polar residues" evidence="4">
    <location>
        <begin position="8"/>
        <end position="20"/>
    </location>
</feature>
<keyword evidence="6" id="KW-1185">Reference proteome</keyword>
<feature type="coiled-coil region" evidence="3">
    <location>
        <begin position="121"/>
        <end position="220"/>
    </location>
</feature>
<protein>
    <submittedName>
        <fullName evidence="5">Uncharacterized protein</fullName>
    </submittedName>
</protein>
<comment type="caution">
    <text evidence="5">The sequence shown here is derived from an EMBL/GenBank/DDBJ whole genome shotgun (WGS) entry which is preliminary data.</text>
</comment>
<evidence type="ECO:0000256" key="1">
    <source>
        <dbReference type="ARBA" id="ARBA00009778"/>
    </source>
</evidence>
<keyword evidence="2 3" id="KW-0175">Coiled coil</keyword>
<comment type="similarity">
    <text evidence="1">Belongs to the ICR family.</text>
</comment>
<dbReference type="Proteomes" id="UP001408789">
    <property type="component" value="Unassembled WGS sequence"/>
</dbReference>
<evidence type="ECO:0000256" key="2">
    <source>
        <dbReference type="ARBA" id="ARBA00023054"/>
    </source>
</evidence>
<evidence type="ECO:0000313" key="5">
    <source>
        <dbReference type="EMBL" id="KAK9072768.1"/>
    </source>
</evidence>
<evidence type="ECO:0000313" key="6">
    <source>
        <dbReference type="Proteomes" id="UP001408789"/>
    </source>
</evidence>
<dbReference type="AlphaFoldDB" id="A0AAP0DGW6"/>
<evidence type="ECO:0000256" key="4">
    <source>
        <dbReference type="SAM" id="MobiDB-lite"/>
    </source>
</evidence>
<dbReference type="InterPro" id="IPR029688">
    <property type="entry name" value="ICR"/>
</dbReference>
<sequence>MSHPKTRSGITSTKPKNSGTKAVDRQRLSTSEETPQTKRVIKATDLEIQVARLQEELKKTKSQLSQSESITKQAHHEAEQAKKELAATTAKLHELWACEESRIHELRKISHDRDRAWETELQAVQKHLANAMVENEQLNIRLRKAAQAHEAQLKLSEADKVVEELETKLNESRESESRALEQLELTKSTVEEFGTVMAANAEMEGELRRLKVQTEQWRKAAEAAATMVLEEGGGGGGKFVESLKSFDYNDFNGKSNSISLEDREDEYSSVKKTNMLKKIGLLLKKGQK</sequence>
<dbReference type="PANTHER" id="PTHR34224">
    <property type="entry name" value="INTERACTOR OF CONSTITUTIVE ACTIVE ROPS 2, CHLOROPLASTIC-RELATED"/>
    <property type="match status" value="1"/>
</dbReference>
<organism evidence="5 6">
    <name type="scientific">Deinandra increscens subsp. villosa</name>
    <dbReference type="NCBI Taxonomy" id="3103831"/>
    <lineage>
        <taxon>Eukaryota</taxon>
        <taxon>Viridiplantae</taxon>
        <taxon>Streptophyta</taxon>
        <taxon>Embryophyta</taxon>
        <taxon>Tracheophyta</taxon>
        <taxon>Spermatophyta</taxon>
        <taxon>Magnoliopsida</taxon>
        <taxon>eudicotyledons</taxon>
        <taxon>Gunneridae</taxon>
        <taxon>Pentapetalae</taxon>
        <taxon>asterids</taxon>
        <taxon>campanulids</taxon>
        <taxon>Asterales</taxon>
        <taxon>Asteraceae</taxon>
        <taxon>Asteroideae</taxon>
        <taxon>Heliantheae alliance</taxon>
        <taxon>Madieae</taxon>
        <taxon>Madiinae</taxon>
        <taxon>Deinandra</taxon>
    </lineage>
</organism>
<feature type="region of interest" description="Disordered" evidence="4">
    <location>
        <begin position="1"/>
        <end position="40"/>
    </location>
</feature>
<feature type="compositionally biased region" description="Polar residues" evidence="4">
    <location>
        <begin position="62"/>
        <end position="71"/>
    </location>
</feature>
<evidence type="ECO:0000256" key="3">
    <source>
        <dbReference type="SAM" id="Coils"/>
    </source>
</evidence>
<name>A0AAP0DGW6_9ASTR</name>